<comment type="caution">
    <text evidence="2">The sequence shown here is derived from an EMBL/GenBank/DDBJ whole genome shotgun (WGS) entry which is preliminary data.</text>
</comment>
<gene>
    <name evidence="2" type="ORF">BWY73_01657</name>
</gene>
<proteinExistence type="predicted"/>
<name>A0A1V5M6G2_UNCT6</name>
<dbReference type="Pfam" id="PF13311">
    <property type="entry name" value="DUF4080"/>
    <property type="match status" value="1"/>
</dbReference>
<dbReference type="InterPro" id="IPR058240">
    <property type="entry name" value="rSAM_sf"/>
</dbReference>
<sequence>MGIQTLDGAAMRACGRRGSPDAVLDGLRRLRRVAGVAIHADLLAGLPGVTWERLVQDLGTLTAEGVDEIQLELLKLLPGTRLEAMAERLGLVAAPRPPYDLLRTPACSAADLWRAARLGRVVDGFYNAPPLRSLVRTASGRSAAFWPDLEAAVTAEGGIRGQWSLRKRFFLLKRFLTTRWPDLVPALVDAWYRRDDGIAPEVAPARLWRGPLPAEARFLEGSAGDWSRVVAVGEPPYRFYAFRVEPDGRHRLAAVAERT</sequence>
<dbReference type="AlphaFoldDB" id="A0A1V5M6G2"/>
<evidence type="ECO:0000313" key="2">
    <source>
        <dbReference type="EMBL" id="OPZ88490.1"/>
    </source>
</evidence>
<dbReference type="EMBL" id="MWAK01000497">
    <property type="protein sequence ID" value="OPZ88490.1"/>
    <property type="molecule type" value="Genomic_DNA"/>
</dbReference>
<reference evidence="2" key="1">
    <citation type="submission" date="2017-02" db="EMBL/GenBank/DDBJ databases">
        <title>Delving into the versatile metabolic prowess of the omnipresent phylum Bacteroidetes.</title>
        <authorList>
            <person name="Nobu M.K."/>
            <person name="Mei R."/>
            <person name="Narihiro T."/>
            <person name="Kuroda K."/>
            <person name="Liu W.-T."/>
        </authorList>
    </citation>
    <scope>NUCLEOTIDE SEQUENCE</scope>
    <source>
        <strain evidence="2">ADurb.Bin417</strain>
    </source>
</reference>
<dbReference type="Proteomes" id="UP000485484">
    <property type="component" value="Unassembled WGS sequence"/>
</dbReference>
<dbReference type="InterPro" id="IPR025288">
    <property type="entry name" value="DUF4080"/>
</dbReference>
<evidence type="ECO:0000259" key="1">
    <source>
        <dbReference type="Pfam" id="PF13311"/>
    </source>
</evidence>
<dbReference type="SUPFAM" id="SSF102114">
    <property type="entry name" value="Radical SAM enzymes"/>
    <property type="match status" value="1"/>
</dbReference>
<accession>A0A1V5M6G2</accession>
<organism evidence="2">
    <name type="scientific">candidate division TA06 bacterium ADurb.Bin417</name>
    <dbReference type="NCBI Taxonomy" id="1852828"/>
    <lineage>
        <taxon>Bacteria</taxon>
        <taxon>Bacteria division TA06</taxon>
    </lineage>
</organism>
<feature type="domain" description="DUF4080" evidence="1">
    <location>
        <begin position="90"/>
        <end position="177"/>
    </location>
</feature>
<dbReference type="Gene3D" id="3.30.750.200">
    <property type="match status" value="1"/>
</dbReference>
<protein>
    <submittedName>
        <fullName evidence="2">Coproporphyrinogen III oxidase</fullName>
    </submittedName>
</protein>